<dbReference type="Proteomes" id="UP000422736">
    <property type="component" value="Chromosome 1"/>
</dbReference>
<reference evidence="3 4" key="1">
    <citation type="submission" date="2016-03" db="EMBL/GenBank/DDBJ databases">
        <title>How can Kluyveromyces marxianus grow so fast - potential evolutionary course in Saccharomyces Complex revealed by comparative genomics.</title>
        <authorList>
            <person name="Mo W."/>
            <person name="Lu W."/>
            <person name="Yang X."/>
            <person name="Qi J."/>
            <person name="Lv H."/>
        </authorList>
    </citation>
    <scope>NUCLEOTIDE SEQUENCE [LARGE SCALE GENOMIC DNA]</scope>
    <source>
        <strain evidence="3 4">FIM1</strain>
    </source>
</reference>
<name>A0ABX6ERK8_KLUMA</name>
<evidence type="ECO:0000313" key="4">
    <source>
        <dbReference type="Proteomes" id="UP000422736"/>
    </source>
</evidence>
<sequence>MSEHVPAWKRFQIKGSDEGKKVEDELDSLIVSTHLSTGSLSKKEKKRIIQGHKGDVGTTNKVSKKSKDRKREKLAKEERLKKKQVVLKDQLRYLINFYTMKLELELPEAVKELPSVKENIALQTGAEEEEQNTVKEVWKFSKQKQNWLIKHFTFLDEIPAEFDPLMVKYFKDLQGGSKEQLQKSCLEIVNRYNECMEKQKEEMAKIVLGEAETDKKEEAKDADKDESSEETKEDSKEQTAAEKKDEILPPSKDLLKRACSMLDAWNIQYQLVE</sequence>
<dbReference type="InterPro" id="IPR019327">
    <property type="entry name" value="WKF"/>
</dbReference>
<gene>
    <name evidence="3" type="ORF">FIM1_300</name>
</gene>
<feature type="region of interest" description="Disordered" evidence="1">
    <location>
        <begin position="208"/>
        <end position="248"/>
    </location>
</feature>
<proteinExistence type="predicted"/>
<evidence type="ECO:0000259" key="2">
    <source>
        <dbReference type="Pfam" id="PF10180"/>
    </source>
</evidence>
<evidence type="ECO:0000313" key="3">
    <source>
        <dbReference type="EMBL" id="QGN13657.1"/>
    </source>
</evidence>
<organism evidence="3 4">
    <name type="scientific">Kluyveromyces marxianus</name>
    <name type="common">Yeast</name>
    <name type="synonym">Candida kefyr</name>
    <dbReference type="NCBI Taxonomy" id="4911"/>
    <lineage>
        <taxon>Eukaryota</taxon>
        <taxon>Fungi</taxon>
        <taxon>Dikarya</taxon>
        <taxon>Ascomycota</taxon>
        <taxon>Saccharomycotina</taxon>
        <taxon>Saccharomycetes</taxon>
        <taxon>Saccharomycetales</taxon>
        <taxon>Saccharomycetaceae</taxon>
        <taxon>Kluyveromyces</taxon>
    </lineage>
</organism>
<dbReference type="Pfam" id="PF10180">
    <property type="entry name" value="WKF"/>
    <property type="match status" value="1"/>
</dbReference>
<evidence type="ECO:0000256" key="1">
    <source>
        <dbReference type="SAM" id="MobiDB-lite"/>
    </source>
</evidence>
<dbReference type="EMBL" id="CP015054">
    <property type="protein sequence ID" value="QGN13657.1"/>
    <property type="molecule type" value="Genomic_DNA"/>
</dbReference>
<accession>A0ABX6ERK8</accession>
<feature type="compositionally biased region" description="Basic and acidic residues" evidence="1">
    <location>
        <begin position="212"/>
        <end position="247"/>
    </location>
</feature>
<protein>
    <submittedName>
        <fullName evidence="3">YCR016W</fullName>
    </submittedName>
</protein>
<keyword evidence="4" id="KW-1185">Reference proteome</keyword>
<dbReference type="PANTHER" id="PTHR22306:SF2">
    <property type="entry name" value="CHROMOSOME 7 OPEN READING FRAME 50"/>
    <property type="match status" value="1"/>
</dbReference>
<dbReference type="PANTHER" id="PTHR22306">
    <property type="entry name" value="CHROMOSOME 7 OPEN READING FRAME 50"/>
    <property type="match status" value="1"/>
</dbReference>
<feature type="domain" description="WKF" evidence="2">
    <location>
        <begin position="93"/>
        <end position="188"/>
    </location>
</feature>
<feature type="region of interest" description="Disordered" evidence="1">
    <location>
        <begin position="37"/>
        <end position="74"/>
    </location>
</feature>